<accession>A0A6P1W9J5</accession>
<evidence type="ECO:0000313" key="3">
    <source>
        <dbReference type="Proteomes" id="UP000464577"/>
    </source>
</evidence>
<sequence length="140" mass="15304">MLLNTIQKGALILFVSVSSLLSSSAQTVPGTLEMAVFPAKAPLKIWLVLVKPATDKIARIELVNGSQQALYVNNLSKKEQRINQLFDLSEVADGTYTIRVTTGPETVEKTFKVQTPVVEEQMTKRSLTFAQEPKVAVSGL</sequence>
<feature type="chain" id="PRO_5026915500" description="T9SS type A sorting domain-containing protein" evidence="1">
    <location>
        <begin position="28"/>
        <end position="140"/>
    </location>
</feature>
<evidence type="ECO:0000256" key="1">
    <source>
        <dbReference type="SAM" id="SignalP"/>
    </source>
</evidence>
<dbReference type="AlphaFoldDB" id="A0A6P1W9J5"/>
<reference evidence="2 3" key="1">
    <citation type="submission" date="2019-11" db="EMBL/GenBank/DDBJ databases">
        <title>Spirosoma endbachense sp. nov., isolated from a natural salt meadow.</title>
        <authorList>
            <person name="Rojas J."/>
            <person name="Ambika Manirajan B."/>
            <person name="Ratering S."/>
            <person name="Suarez C."/>
            <person name="Geissler-Plaum R."/>
            <person name="Schnell S."/>
        </authorList>
    </citation>
    <scope>NUCLEOTIDE SEQUENCE [LARGE SCALE GENOMIC DNA]</scope>
    <source>
        <strain evidence="2 3">I-24</strain>
    </source>
</reference>
<keyword evidence="1" id="KW-0732">Signal</keyword>
<protein>
    <recommendedName>
        <fullName evidence="4">T9SS type A sorting domain-containing protein</fullName>
    </recommendedName>
</protein>
<feature type="signal peptide" evidence="1">
    <location>
        <begin position="1"/>
        <end position="27"/>
    </location>
</feature>
<gene>
    <name evidence="2" type="ORF">GJR95_39315</name>
</gene>
<evidence type="ECO:0000313" key="2">
    <source>
        <dbReference type="EMBL" id="QHW00708.1"/>
    </source>
</evidence>
<evidence type="ECO:0008006" key="4">
    <source>
        <dbReference type="Google" id="ProtNLM"/>
    </source>
</evidence>
<name>A0A6P1W9J5_9BACT</name>
<dbReference type="Proteomes" id="UP000464577">
    <property type="component" value="Chromosome"/>
</dbReference>
<keyword evidence="3" id="KW-1185">Reference proteome</keyword>
<dbReference type="EMBL" id="CP045997">
    <property type="protein sequence ID" value="QHW00708.1"/>
    <property type="molecule type" value="Genomic_DNA"/>
</dbReference>
<proteinExistence type="predicted"/>
<dbReference type="RefSeq" id="WP_162391101.1">
    <property type="nucleotide sequence ID" value="NZ_CP045997.1"/>
</dbReference>
<organism evidence="2 3">
    <name type="scientific">Spirosoma endbachense</name>
    <dbReference type="NCBI Taxonomy" id="2666025"/>
    <lineage>
        <taxon>Bacteria</taxon>
        <taxon>Pseudomonadati</taxon>
        <taxon>Bacteroidota</taxon>
        <taxon>Cytophagia</taxon>
        <taxon>Cytophagales</taxon>
        <taxon>Cytophagaceae</taxon>
        <taxon>Spirosoma</taxon>
    </lineage>
</organism>
<dbReference type="KEGG" id="senf:GJR95_39315"/>